<accession>A0AAD6TLG5</accession>
<reference evidence="2" key="1">
    <citation type="submission" date="2023-03" db="EMBL/GenBank/DDBJ databases">
        <title>Massive genome expansion in bonnet fungi (Mycena s.s.) driven by repeated elements and novel gene families across ecological guilds.</title>
        <authorList>
            <consortium name="Lawrence Berkeley National Laboratory"/>
            <person name="Harder C.B."/>
            <person name="Miyauchi S."/>
            <person name="Viragh M."/>
            <person name="Kuo A."/>
            <person name="Thoen E."/>
            <person name="Andreopoulos B."/>
            <person name="Lu D."/>
            <person name="Skrede I."/>
            <person name="Drula E."/>
            <person name="Henrissat B."/>
            <person name="Morin E."/>
            <person name="Kohler A."/>
            <person name="Barry K."/>
            <person name="LaButti K."/>
            <person name="Morin E."/>
            <person name="Salamov A."/>
            <person name="Lipzen A."/>
            <person name="Mereny Z."/>
            <person name="Hegedus B."/>
            <person name="Baldrian P."/>
            <person name="Stursova M."/>
            <person name="Weitz H."/>
            <person name="Taylor A."/>
            <person name="Grigoriev I.V."/>
            <person name="Nagy L.G."/>
            <person name="Martin F."/>
            <person name="Kauserud H."/>
        </authorList>
    </citation>
    <scope>NUCLEOTIDE SEQUENCE</scope>
    <source>
        <strain evidence="2">CBHHK173m</strain>
    </source>
</reference>
<evidence type="ECO:0000313" key="3">
    <source>
        <dbReference type="Proteomes" id="UP001222325"/>
    </source>
</evidence>
<protein>
    <submittedName>
        <fullName evidence="2">Uncharacterized protein</fullName>
    </submittedName>
</protein>
<evidence type="ECO:0000256" key="1">
    <source>
        <dbReference type="SAM" id="MobiDB-lite"/>
    </source>
</evidence>
<feature type="region of interest" description="Disordered" evidence="1">
    <location>
        <begin position="56"/>
        <end position="112"/>
    </location>
</feature>
<dbReference type="AlphaFoldDB" id="A0AAD6TLG5"/>
<sequence>MALALRYSLKSLLFPPLTGIGGAGAARHVKKKSPSLSLWLTVQLLGRRLHVLEQQHKPVNDGSSVCPSRSREAHNFAPKVEGPETVGPSDVAGSQSTRQRFVVTLEPHPVQG</sequence>
<proteinExistence type="predicted"/>
<dbReference type="EMBL" id="JARJCN010000138">
    <property type="protein sequence ID" value="KAJ7069047.1"/>
    <property type="molecule type" value="Genomic_DNA"/>
</dbReference>
<comment type="caution">
    <text evidence="2">The sequence shown here is derived from an EMBL/GenBank/DDBJ whole genome shotgun (WGS) entry which is preliminary data.</text>
</comment>
<keyword evidence="3" id="KW-1185">Reference proteome</keyword>
<name>A0AAD6TLG5_9AGAR</name>
<evidence type="ECO:0000313" key="2">
    <source>
        <dbReference type="EMBL" id="KAJ7069047.1"/>
    </source>
</evidence>
<dbReference type="Proteomes" id="UP001222325">
    <property type="component" value="Unassembled WGS sequence"/>
</dbReference>
<gene>
    <name evidence="2" type="ORF">B0H15DRAFT_807261</name>
</gene>
<organism evidence="2 3">
    <name type="scientific">Mycena belliarum</name>
    <dbReference type="NCBI Taxonomy" id="1033014"/>
    <lineage>
        <taxon>Eukaryota</taxon>
        <taxon>Fungi</taxon>
        <taxon>Dikarya</taxon>
        <taxon>Basidiomycota</taxon>
        <taxon>Agaricomycotina</taxon>
        <taxon>Agaricomycetes</taxon>
        <taxon>Agaricomycetidae</taxon>
        <taxon>Agaricales</taxon>
        <taxon>Marasmiineae</taxon>
        <taxon>Mycenaceae</taxon>
        <taxon>Mycena</taxon>
    </lineage>
</organism>